<evidence type="ECO:0000256" key="1">
    <source>
        <dbReference type="ARBA" id="ARBA00000900"/>
    </source>
</evidence>
<dbReference type="PROSITE" id="PS50089">
    <property type="entry name" value="ZF_RING_2"/>
    <property type="match status" value="1"/>
</dbReference>
<reference evidence="8 9" key="1">
    <citation type="submission" date="2024-02" db="EMBL/GenBank/DDBJ databases">
        <authorList>
            <person name="Vignale AGUSTIN F."/>
            <person name="Sosa J E."/>
            <person name="Modenutti C."/>
        </authorList>
    </citation>
    <scope>NUCLEOTIDE SEQUENCE [LARGE SCALE GENOMIC DNA]</scope>
</reference>
<dbReference type="SMART" id="SM00184">
    <property type="entry name" value="RING"/>
    <property type="match status" value="1"/>
</dbReference>
<protein>
    <recommendedName>
        <fullName evidence="2">RING-type E3 ubiquitin transferase</fullName>
        <ecNumber evidence="2">2.3.2.27</ecNumber>
    </recommendedName>
</protein>
<dbReference type="PANTHER" id="PTHR15710:SF196">
    <property type="entry name" value="F6A14.12 PROTEIN-RELATED"/>
    <property type="match status" value="1"/>
</dbReference>
<dbReference type="Gene3D" id="3.30.40.10">
    <property type="entry name" value="Zinc/RING finger domain, C3HC4 (zinc finger)"/>
    <property type="match status" value="1"/>
</dbReference>
<sequence>MDVDDKELITEIKVDYQWKPKVCNVCKVFGHSDATCPILTRNGIWKPKQSAQNVTNDINEKGKAIVTVVELATKEYSNDPKCSYNDQDQAQSDLAEQTIQEDIQIPHHIIVLTNISIVDPYLPLDFVEEIIDNAFDLGLSMVDNFQNMERNILSMIVKIRVLFIVPSIDRDEEEEIASIRSATKSSIEVLKKVTLKLDDSCSKRECAICLETFCAGLEVTRMPCSHMFHGNCIARWLEKSSLRPLCRFAMPVH</sequence>
<evidence type="ECO:0000313" key="8">
    <source>
        <dbReference type="EMBL" id="CAK9152041.1"/>
    </source>
</evidence>
<dbReference type="Proteomes" id="UP001642360">
    <property type="component" value="Unassembled WGS sequence"/>
</dbReference>
<comment type="catalytic activity">
    <reaction evidence="1">
        <text>S-ubiquitinyl-[E2 ubiquitin-conjugating enzyme]-L-cysteine + [acceptor protein]-L-lysine = [E2 ubiquitin-conjugating enzyme]-L-cysteine + N(6)-ubiquitinyl-[acceptor protein]-L-lysine.</text>
        <dbReference type="EC" id="2.3.2.27"/>
    </reaction>
</comment>
<dbReference type="GO" id="GO:0008270">
    <property type="term" value="F:zinc ion binding"/>
    <property type="evidence" value="ECO:0007669"/>
    <property type="project" value="UniProtKB-KW"/>
</dbReference>
<organism evidence="8 9">
    <name type="scientific">Ilex paraguariensis</name>
    <name type="common">yerba mate</name>
    <dbReference type="NCBI Taxonomy" id="185542"/>
    <lineage>
        <taxon>Eukaryota</taxon>
        <taxon>Viridiplantae</taxon>
        <taxon>Streptophyta</taxon>
        <taxon>Embryophyta</taxon>
        <taxon>Tracheophyta</taxon>
        <taxon>Spermatophyta</taxon>
        <taxon>Magnoliopsida</taxon>
        <taxon>eudicotyledons</taxon>
        <taxon>Gunneridae</taxon>
        <taxon>Pentapetalae</taxon>
        <taxon>asterids</taxon>
        <taxon>campanulids</taxon>
        <taxon>Aquifoliales</taxon>
        <taxon>Aquifoliaceae</taxon>
        <taxon>Ilex</taxon>
    </lineage>
</organism>
<dbReference type="AlphaFoldDB" id="A0ABC8S497"/>
<dbReference type="SUPFAM" id="SSF57850">
    <property type="entry name" value="RING/U-box"/>
    <property type="match status" value="1"/>
</dbReference>
<evidence type="ECO:0000256" key="5">
    <source>
        <dbReference type="ARBA" id="ARBA00022833"/>
    </source>
</evidence>
<dbReference type="PANTHER" id="PTHR15710">
    <property type="entry name" value="E3 UBIQUITIN-PROTEIN LIGASE PRAJA"/>
    <property type="match status" value="1"/>
</dbReference>
<evidence type="ECO:0000256" key="6">
    <source>
        <dbReference type="PROSITE-ProRule" id="PRU00175"/>
    </source>
</evidence>
<dbReference type="Pfam" id="PF13639">
    <property type="entry name" value="zf-RING_2"/>
    <property type="match status" value="1"/>
</dbReference>
<evidence type="ECO:0000256" key="2">
    <source>
        <dbReference type="ARBA" id="ARBA00012483"/>
    </source>
</evidence>
<evidence type="ECO:0000256" key="4">
    <source>
        <dbReference type="ARBA" id="ARBA00022771"/>
    </source>
</evidence>
<dbReference type="InterPro" id="IPR013083">
    <property type="entry name" value="Znf_RING/FYVE/PHD"/>
</dbReference>
<evidence type="ECO:0000259" key="7">
    <source>
        <dbReference type="PROSITE" id="PS50089"/>
    </source>
</evidence>
<evidence type="ECO:0000256" key="3">
    <source>
        <dbReference type="ARBA" id="ARBA00022723"/>
    </source>
</evidence>
<dbReference type="CDD" id="cd16454">
    <property type="entry name" value="RING-H2_PA-TM-RING"/>
    <property type="match status" value="1"/>
</dbReference>
<dbReference type="EC" id="2.3.2.27" evidence="2"/>
<accession>A0ABC8S497</accession>
<gene>
    <name evidence="8" type="ORF">ILEXP_LOCUS20217</name>
</gene>
<keyword evidence="3" id="KW-0479">Metal-binding</keyword>
<feature type="domain" description="RING-type" evidence="7">
    <location>
        <begin position="206"/>
        <end position="247"/>
    </location>
</feature>
<dbReference type="GO" id="GO:0061630">
    <property type="term" value="F:ubiquitin protein ligase activity"/>
    <property type="evidence" value="ECO:0007669"/>
    <property type="project" value="UniProtKB-EC"/>
</dbReference>
<keyword evidence="5" id="KW-0862">Zinc</keyword>
<name>A0ABC8S497_9AQUA</name>
<proteinExistence type="predicted"/>
<comment type="caution">
    <text evidence="8">The sequence shown here is derived from an EMBL/GenBank/DDBJ whole genome shotgun (WGS) entry which is preliminary data.</text>
</comment>
<evidence type="ECO:0000313" key="9">
    <source>
        <dbReference type="Proteomes" id="UP001642360"/>
    </source>
</evidence>
<dbReference type="EMBL" id="CAUOFW020002192">
    <property type="protein sequence ID" value="CAK9152041.1"/>
    <property type="molecule type" value="Genomic_DNA"/>
</dbReference>
<dbReference type="InterPro" id="IPR001841">
    <property type="entry name" value="Znf_RING"/>
</dbReference>
<keyword evidence="4 6" id="KW-0863">Zinc-finger</keyword>
<keyword evidence="9" id="KW-1185">Reference proteome</keyword>